<keyword evidence="3" id="KW-1185">Reference proteome</keyword>
<feature type="region of interest" description="Disordered" evidence="1">
    <location>
        <begin position="90"/>
        <end position="115"/>
    </location>
</feature>
<reference evidence="3" key="1">
    <citation type="journal article" date="2017" name="Nat. Commun.">
        <title>The asparagus genome sheds light on the origin and evolution of a young Y chromosome.</title>
        <authorList>
            <person name="Harkess A."/>
            <person name="Zhou J."/>
            <person name="Xu C."/>
            <person name="Bowers J.E."/>
            <person name="Van der Hulst R."/>
            <person name="Ayyampalayam S."/>
            <person name="Mercati F."/>
            <person name="Riccardi P."/>
            <person name="McKain M.R."/>
            <person name="Kakrana A."/>
            <person name="Tang H."/>
            <person name="Ray J."/>
            <person name="Groenendijk J."/>
            <person name="Arikit S."/>
            <person name="Mathioni S.M."/>
            <person name="Nakano M."/>
            <person name="Shan H."/>
            <person name="Telgmann-Rauber A."/>
            <person name="Kanno A."/>
            <person name="Yue Z."/>
            <person name="Chen H."/>
            <person name="Li W."/>
            <person name="Chen Y."/>
            <person name="Xu X."/>
            <person name="Zhang Y."/>
            <person name="Luo S."/>
            <person name="Chen H."/>
            <person name="Gao J."/>
            <person name="Mao Z."/>
            <person name="Pires J.C."/>
            <person name="Luo M."/>
            <person name="Kudrna D."/>
            <person name="Wing R.A."/>
            <person name="Meyers B.C."/>
            <person name="Yi K."/>
            <person name="Kong H."/>
            <person name="Lavrijsen P."/>
            <person name="Sunseri F."/>
            <person name="Falavigna A."/>
            <person name="Ye Y."/>
            <person name="Leebens-Mack J.H."/>
            <person name="Chen G."/>
        </authorList>
    </citation>
    <scope>NUCLEOTIDE SEQUENCE [LARGE SCALE GENOMIC DNA]</scope>
    <source>
        <strain evidence="3">cv. DH0086</strain>
    </source>
</reference>
<proteinExistence type="predicted"/>
<evidence type="ECO:0000256" key="1">
    <source>
        <dbReference type="SAM" id="MobiDB-lite"/>
    </source>
</evidence>
<evidence type="ECO:0000313" key="2">
    <source>
        <dbReference type="EMBL" id="ONK79759.1"/>
    </source>
</evidence>
<accession>A0A5P1FRZ4</accession>
<dbReference type="Gramene" id="ONK79759">
    <property type="protein sequence ID" value="ONK79759"/>
    <property type="gene ID" value="A4U43_C01F9780"/>
</dbReference>
<sequence>MKFTESTKQALIGQNPQNRKRLDLAATEVGIMYGGDEASAIVIDLGFSRLQSWPRRRRRSEVGVLICERVSVCCILRSKVVGSIGQTGAIGNVKSEKDSESSSDSKKWNDIVRIR</sequence>
<name>A0A5P1FRZ4_ASPOF</name>
<dbReference type="Proteomes" id="UP000243459">
    <property type="component" value="Chromosome 1"/>
</dbReference>
<evidence type="ECO:0000313" key="3">
    <source>
        <dbReference type="Proteomes" id="UP000243459"/>
    </source>
</evidence>
<protein>
    <submittedName>
        <fullName evidence="2">Uncharacterized protein</fullName>
    </submittedName>
</protein>
<feature type="compositionally biased region" description="Basic and acidic residues" evidence="1">
    <location>
        <begin position="94"/>
        <end position="115"/>
    </location>
</feature>
<dbReference type="EMBL" id="CM007381">
    <property type="protein sequence ID" value="ONK79759.1"/>
    <property type="molecule type" value="Genomic_DNA"/>
</dbReference>
<gene>
    <name evidence="2" type="ORF">A4U43_C01F9780</name>
</gene>
<organism evidence="2 3">
    <name type="scientific">Asparagus officinalis</name>
    <name type="common">Garden asparagus</name>
    <dbReference type="NCBI Taxonomy" id="4686"/>
    <lineage>
        <taxon>Eukaryota</taxon>
        <taxon>Viridiplantae</taxon>
        <taxon>Streptophyta</taxon>
        <taxon>Embryophyta</taxon>
        <taxon>Tracheophyta</taxon>
        <taxon>Spermatophyta</taxon>
        <taxon>Magnoliopsida</taxon>
        <taxon>Liliopsida</taxon>
        <taxon>Asparagales</taxon>
        <taxon>Asparagaceae</taxon>
        <taxon>Asparagoideae</taxon>
        <taxon>Asparagus</taxon>
    </lineage>
</organism>
<dbReference type="AlphaFoldDB" id="A0A5P1FRZ4"/>